<proteinExistence type="predicted"/>
<comment type="caution">
    <text evidence="1">The sequence shown here is derived from an EMBL/GenBank/DDBJ whole genome shotgun (WGS) entry which is preliminary data.</text>
</comment>
<accession>A0ACC3A6C0</accession>
<keyword evidence="2" id="KW-1185">Reference proteome</keyword>
<gene>
    <name evidence="1" type="ORF">H2198_005207</name>
</gene>
<evidence type="ECO:0000313" key="1">
    <source>
        <dbReference type="EMBL" id="KAJ9656047.1"/>
    </source>
</evidence>
<protein>
    <submittedName>
        <fullName evidence="1">Uncharacterized protein</fullName>
    </submittedName>
</protein>
<evidence type="ECO:0000313" key="2">
    <source>
        <dbReference type="Proteomes" id="UP001172386"/>
    </source>
</evidence>
<dbReference type="EMBL" id="JAPDRQ010000084">
    <property type="protein sequence ID" value="KAJ9656047.1"/>
    <property type="molecule type" value="Genomic_DNA"/>
</dbReference>
<name>A0ACC3A6C0_9EURO</name>
<dbReference type="Proteomes" id="UP001172386">
    <property type="component" value="Unassembled WGS sequence"/>
</dbReference>
<organism evidence="1 2">
    <name type="scientific">Neophaeococcomyces mojaviensis</name>
    <dbReference type="NCBI Taxonomy" id="3383035"/>
    <lineage>
        <taxon>Eukaryota</taxon>
        <taxon>Fungi</taxon>
        <taxon>Dikarya</taxon>
        <taxon>Ascomycota</taxon>
        <taxon>Pezizomycotina</taxon>
        <taxon>Eurotiomycetes</taxon>
        <taxon>Chaetothyriomycetidae</taxon>
        <taxon>Chaetothyriales</taxon>
        <taxon>Chaetothyriales incertae sedis</taxon>
        <taxon>Neophaeococcomyces</taxon>
    </lineage>
</organism>
<sequence>MAGTGVRLTLLVLSSLGFWTLWGFPLKNNLLHFLGELSEPGASIPGPVYAPMKQSFTGIGPLDKQLTTLVGFFYTAIDGNRIDISLTFLNLGSQVLAAWILITTESYRVGNKDSFIIKSITLFGLSVAIVGYACVAPIWFMLHLWLSKATKNPKDYNLVLDQPIRLALAPVATIIGFGIPSVVMALPAPSVLSFEAKQNWTAIQQGWPLWIYLAQKALETLASWSDPMVSMRTEQQKRAETVKYMRRAYLFALSSSAFAHLTYTGLGLVAWFAPEMLSTKLQVQLSPDNFFIPPNPFSDVTATTLPNGALWFLQWDLIIGTLATMVWGVAVALYRKGNQGSLEAWVSALIKYGLIAAAIGPSGAAVTAIWGRDELVLKSKTE</sequence>
<reference evidence="1" key="1">
    <citation type="submission" date="2022-10" db="EMBL/GenBank/DDBJ databases">
        <title>Culturing micro-colonial fungi from biological soil crusts in the Mojave desert and describing Neophaeococcomyces mojavensis, and introducing the new genera and species Taxawa tesnikishii.</title>
        <authorList>
            <person name="Kurbessoian T."/>
            <person name="Stajich J.E."/>
        </authorList>
    </citation>
    <scope>NUCLEOTIDE SEQUENCE</scope>
    <source>
        <strain evidence="1">JES_112</strain>
    </source>
</reference>